<dbReference type="Proteomes" id="UP000317043">
    <property type="component" value="Unassembled WGS sequence"/>
</dbReference>
<feature type="domain" description="Membrane insertase YidC/Oxa/ALB C-terminal" evidence="18">
    <location>
        <begin position="37"/>
        <end position="246"/>
    </location>
</feature>
<dbReference type="PANTHER" id="PTHR12428">
    <property type="entry name" value="OXA1"/>
    <property type="match status" value="1"/>
</dbReference>
<dbReference type="InterPro" id="IPR001708">
    <property type="entry name" value="YidC/ALB3/OXA1/COX18"/>
</dbReference>
<gene>
    <name evidence="19" type="ORF">FB566_1087</name>
</gene>
<evidence type="ECO:0000313" key="19">
    <source>
        <dbReference type="EMBL" id="TQL75580.1"/>
    </source>
</evidence>
<evidence type="ECO:0000256" key="12">
    <source>
        <dbReference type="ARBA" id="ARBA00026028"/>
    </source>
</evidence>
<dbReference type="OrthoDB" id="9780552at2"/>
<dbReference type="AlphaFoldDB" id="A0A543ASM0"/>
<comment type="similarity">
    <text evidence="2">Belongs to the OXA1/ALB3/YidC family. Type 1 subfamily.</text>
</comment>
<dbReference type="Pfam" id="PF02096">
    <property type="entry name" value="60KD_IMP"/>
    <property type="match status" value="1"/>
</dbReference>
<reference evidence="19 20" key="1">
    <citation type="submission" date="2019-06" db="EMBL/GenBank/DDBJ databases">
        <title>Sequencing the genomes of 1000 actinobacteria strains.</title>
        <authorList>
            <person name="Klenk H.-P."/>
        </authorList>
    </citation>
    <scope>NUCLEOTIDE SEQUENCE [LARGE SCALE GENOMIC DNA]</scope>
    <source>
        <strain evidence="19 20">DSM 45928</strain>
    </source>
</reference>
<sequence length="260" mass="27670">MNIYEFAPLEALIKAAYWLVTSLTGLLEPLVGDNGAALAIILLSIGLRILLIPVGRSQVKASLVRQRLAPKIAELRKHHGDDPRQLQPKIMELYAEEKASPMAGCLPLLAQTPFLMAVYGLFILPTIGGQPNELLDHAFLGISLDTGLIGQISTGGITLLSGAVFLTIVVVIAVVAQASRRQLAPTVAPEPASRQPGIPDLSGLTRVLSFVPFITAVVAAFVPLAAALYLATTTIWTFVERLILNRVLGAATSPLEGTRD</sequence>
<comment type="caution">
    <text evidence="19">The sequence shown here is derived from an EMBL/GenBank/DDBJ whole genome shotgun (WGS) entry which is preliminary data.</text>
</comment>
<keyword evidence="4" id="KW-0813">Transport</keyword>
<feature type="transmembrane region" description="Helical" evidence="17">
    <location>
        <begin position="207"/>
        <end position="231"/>
    </location>
</feature>
<dbReference type="GO" id="GO:0015031">
    <property type="term" value="P:protein transport"/>
    <property type="evidence" value="ECO:0007669"/>
    <property type="project" value="UniProtKB-KW"/>
</dbReference>
<evidence type="ECO:0000256" key="1">
    <source>
        <dbReference type="ARBA" id="ARBA00004651"/>
    </source>
</evidence>
<evidence type="ECO:0000259" key="18">
    <source>
        <dbReference type="Pfam" id="PF02096"/>
    </source>
</evidence>
<comment type="subcellular location">
    <subcellularLocation>
        <location evidence="1">Cell membrane</location>
        <topology evidence="1">Multi-pass membrane protein</topology>
    </subcellularLocation>
    <subcellularLocation>
        <location evidence="16">Membrane</location>
        <topology evidence="16">Multi-pass membrane protein</topology>
    </subcellularLocation>
</comment>
<evidence type="ECO:0000256" key="10">
    <source>
        <dbReference type="ARBA" id="ARBA00023186"/>
    </source>
</evidence>
<evidence type="ECO:0000256" key="11">
    <source>
        <dbReference type="ARBA" id="ARBA00025034"/>
    </source>
</evidence>
<dbReference type="CDD" id="cd20070">
    <property type="entry name" value="5TM_YidC_Alb3"/>
    <property type="match status" value="1"/>
</dbReference>
<dbReference type="InterPro" id="IPR028055">
    <property type="entry name" value="YidC/Oxa/ALB_C"/>
</dbReference>
<dbReference type="GO" id="GO:0005886">
    <property type="term" value="C:plasma membrane"/>
    <property type="evidence" value="ECO:0007669"/>
    <property type="project" value="UniProtKB-SubCell"/>
</dbReference>
<keyword evidence="6 16" id="KW-0812">Transmembrane</keyword>
<accession>A0A543ASM0</accession>
<dbReference type="GO" id="GO:0051205">
    <property type="term" value="P:protein insertion into membrane"/>
    <property type="evidence" value="ECO:0007669"/>
    <property type="project" value="TreeGrafter"/>
</dbReference>
<evidence type="ECO:0000256" key="16">
    <source>
        <dbReference type="RuleBase" id="RU003945"/>
    </source>
</evidence>
<dbReference type="EMBL" id="VFOW01000001">
    <property type="protein sequence ID" value="TQL75580.1"/>
    <property type="molecule type" value="Genomic_DNA"/>
</dbReference>
<evidence type="ECO:0000256" key="14">
    <source>
        <dbReference type="ARBA" id="ARBA00033245"/>
    </source>
</evidence>
<feature type="transmembrane region" description="Helical" evidence="17">
    <location>
        <begin position="108"/>
        <end position="128"/>
    </location>
</feature>
<dbReference type="NCBIfam" id="TIGR03592">
    <property type="entry name" value="yidC_oxa1_cterm"/>
    <property type="match status" value="1"/>
</dbReference>
<feature type="transmembrane region" description="Helical" evidence="17">
    <location>
        <begin position="148"/>
        <end position="176"/>
    </location>
</feature>
<comment type="function">
    <text evidence="11">Required for the insertion and/or proper folding and/or complex formation of integral membrane proteins into the membrane. Involved in integration of membrane proteins that insert both dependently and independently of the Sec translocase complex, as well as at least some lipoproteins. Aids folding of multispanning membrane proteins.</text>
</comment>
<dbReference type="PANTHER" id="PTHR12428:SF65">
    <property type="entry name" value="CYTOCHROME C OXIDASE ASSEMBLY PROTEIN COX18, MITOCHONDRIAL"/>
    <property type="match status" value="1"/>
</dbReference>
<dbReference type="InParanoid" id="A0A543ASM0"/>
<evidence type="ECO:0000256" key="7">
    <source>
        <dbReference type="ARBA" id="ARBA00022927"/>
    </source>
</evidence>
<keyword evidence="5" id="KW-1003">Cell membrane</keyword>
<evidence type="ECO:0000256" key="5">
    <source>
        <dbReference type="ARBA" id="ARBA00022475"/>
    </source>
</evidence>
<evidence type="ECO:0000256" key="4">
    <source>
        <dbReference type="ARBA" id="ARBA00022448"/>
    </source>
</evidence>
<evidence type="ECO:0000256" key="3">
    <source>
        <dbReference type="ARBA" id="ARBA00015325"/>
    </source>
</evidence>
<evidence type="ECO:0000256" key="2">
    <source>
        <dbReference type="ARBA" id="ARBA00010527"/>
    </source>
</evidence>
<feature type="transmembrane region" description="Helical" evidence="17">
    <location>
        <begin position="36"/>
        <end position="55"/>
    </location>
</feature>
<evidence type="ECO:0000256" key="8">
    <source>
        <dbReference type="ARBA" id="ARBA00022989"/>
    </source>
</evidence>
<keyword evidence="8 17" id="KW-1133">Transmembrane helix</keyword>
<proteinExistence type="inferred from homology"/>
<comment type="subunit">
    <text evidence="12">Interacts with the Sec translocase complex via SecD. Specifically interacts with transmembrane segments of nascent integral membrane proteins during membrane integration.</text>
</comment>
<evidence type="ECO:0000256" key="13">
    <source>
        <dbReference type="ARBA" id="ARBA00031538"/>
    </source>
</evidence>
<evidence type="ECO:0000256" key="6">
    <source>
        <dbReference type="ARBA" id="ARBA00022692"/>
    </source>
</evidence>
<evidence type="ECO:0000256" key="9">
    <source>
        <dbReference type="ARBA" id="ARBA00023136"/>
    </source>
</evidence>
<name>A0A543ASM0_9ACTN</name>
<keyword evidence="10" id="KW-0143">Chaperone</keyword>
<keyword evidence="7" id="KW-0653">Protein transport</keyword>
<organism evidence="19 20">
    <name type="scientific">Stackebrandtia endophytica</name>
    <dbReference type="NCBI Taxonomy" id="1496996"/>
    <lineage>
        <taxon>Bacteria</taxon>
        <taxon>Bacillati</taxon>
        <taxon>Actinomycetota</taxon>
        <taxon>Actinomycetes</taxon>
        <taxon>Glycomycetales</taxon>
        <taxon>Glycomycetaceae</taxon>
        <taxon>Stackebrandtia</taxon>
    </lineage>
</organism>
<evidence type="ECO:0000256" key="15">
    <source>
        <dbReference type="ARBA" id="ARBA00033342"/>
    </source>
</evidence>
<dbReference type="InterPro" id="IPR047196">
    <property type="entry name" value="YidC_ALB_C"/>
</dbReference>
<keyword evidence="20" id="KW-1185">Reference proteome</keyword>
<dbReference type="GO" id="GO:0032977">
    <property type="term" value="F:membrane insertase activity"/>
    <property type="evidence" value="ECO:0007669"/>
    <property type="project" value="InterPro"/>
</dbReference>
<protein>
    <recommendedName>
        <fullName evidence="3">Membrane protein insertase YidC</fullName>
    </recommendedName>
    <alternativeName>
        <fullName evidence="15">Foldase YidC</fullName>
    </alternativeName>
    <alternativeName>
        <fullName evidence="14">Membrane integrase YidC</fullName>
    </alternativeName>
    <alternativeName>
        <fullName evidence="13">Membrane protein YidC</fullName>
    </alternativeName>
</protein>
<evidence type="ECO:0000313" key="20">
    <source>
        <dbReference type="Proteomes" id="UP000317043"/>
    </source>
</evidence>
<dbReference type="RefSeq" id="WP_142035659.1">
    <property type="nucleotide sequence ID" value="NZ_JBHTGS010000001.1"/>
</dbReference>
<evidence type="ECO:0000256" key="17">
    <source>
        <dbReference type="SAM" id="Phobius"/>
    </source>
</evidence>
<keyword evidence="9 17" id="KW-0472">Membrane</keyword>